<accession>A0ABR3JXF2</accession>
<comment type="caution">
    <text evidence="3">The sequence shown here is derived from an EMBL/GenBank/DDBJ whole genome shotgun (WGS) entry which is preliminary data.</text>
</comment>
<dbReference type="EMBL" id="JASNQZ010000002">
    <property type="protein sequence ID" value="KAL0959860.1"/>
    <property type="molecule type" value="Genomic_DNA"/>
</dbReference>
<evidence type="ECO:0000313" key="3">
    <source>
        <dbReference type="EMBL" id="KAL0959860.1"/>
    </source>
</evidence>
<evidence type="ECO:0000313" key="4">
    <source>
        <dbReference type="Proteomes" id="UP001556367"/>
    </source>
</evidence>
<organism evidence="3 4">
    <name type="scientific">Hohenbuehelia grisea</name>
    <dbReference type="NCBI Taxonomy" id="104357"/>
    <lineage>
        <taxon>Eukaryota</taxon>
        <taxon>Fungi</taxon>
        <taxon>Dikarya</taxon>
        <taxon>Basidiomycota</taxon>
        <taxon>Agaricomycotina</taxon>
        <taxon>Agaricomycetes</taxon>
        <taxon>Agaricomycetidae</taxon>
        <taxon>Agaricales</taxon>
        <taxon>Pleurotineae</taxon>
        <taxon>Pleurotaceae</taxon>
        <taxon>Hohenbuehelia</taxon>
    </lineage>
</organism>
<keyword evidence="1" id="KW-1133">Transmembrane helix</keyword>
<sequence length="118" mass="13196">MLFVGIHVFYLTSPATAFPAFGHPRCFSRFSPLALIVVPSVCLPSSLTGHPLHEPAKPLPLIFTFIYPSIPTPYSHPRPHIHRGFSHYFLGIYLAHAVFVVHHVPIVYILYSAFQSCA</sequence>
<keyword evidence="1" id="KW-0812">Transmembrane</keyword>
<evidence type="ECO:0000256" key="2">
    <source>
        <dbReference type="SAM" id="SignalP"/>
    </source>
</evidence>
<feature type="chain" id="PRO_5045949485" evidence="2">
    <location>
        <begin position="18"/>
        <end position="118"/>
    </location>
</feature>
<feature type="transmembrane region" description="Helical" evidence="1">
    <location>
        <begin position="88"/>
        <end position="111"/>
    </location>
</feature>
<name>A0ABR3JXF2_9AGAR</name>
<protein>
    <submittedName>
        <fullName evidence="3">Uncharacterized protein</fullName>
    </submittedName>
</protein>
<keyword evidence="1" id="KW-0472">Membrane</keyword>
<gene>
    <name evidence="3" type="ORF">HGRIS_011533</name>
</gene>
<evidence type="ECO:0000256" key="1">
    <source>
        <dbReference type="SAM" id="Phobius"/>
    </source>
</evidence>
<proteinExistence type="predicted"/>
<keyword evidence="2" id="KW-0732">Signal</keyword>
<keyword evidence="4" id="KW-1185">Reference proteome</keyword>
<feature type="signal peptide" evidence="2">
    <location>
        <begin position="1"/>
        <end position="17"/>
    </location>
</feature>
<dbReference type="Proteomes" id="UP001556367">
    <property type="component" value="Unassembled WGS sequence"/>
</dbReference>
<reference evidence="4" key="1">
    <citation type="submission" date="2024-06" db="EMBL/GenBank/DDBJ databases">
        <title>Multi-omics analyses provide insights into the biosynthesis of the anticancer antibiotic pleurotin in Hohenbuehelia grisea.</title>
        <authorList>
            <person name="Weaver J.A."/>
            <person name="Alberti F."/>
        </authorList>
    </citation>
    <scope>NUCLEOTIDE SEQUENCE [LARGE SCALE GENOMIC DNA]</scope>
    <source>
        <strain evidence="4">T-177</strain>
    </source>
</reference>